<feature type="transmembrane region" description="Helical" evidence="1">
    <location>
        <begin position="477"/>
        <end position="498"/>
    </location>
</feature>
<proteinExistence type="predicted"/>
<feature type="transmembrane region" description="Helical" evidence="1">
    <location>
        <begin position="196"/>
        <end position="214"/>
    </location>
</feature>
<feature type="transmembrane region" description="Helical" evidence="1">
    <location>
        <begin position="358"/>
        <end position="381"/>
    </location>
</feature>
<dbReference type="PANTHER" id="PTHR12646">
    <property type="entry name" value="NOT56 - RELATED"/>
    <property type="match status" value="1"/>
</dbReference>
<evidence type="ECO:0000256" key="1">
    <source>
        <dbReference type="SAM" id="Phobius"/>
    </source>
</evidence>
<keyword evidence="1" id="KW-0472">Membrane</keyword>
<dbReference type="Pfam" id="PF05208">
    <property type="entry name" value="ALG3"/>
    <property type="match status" value="1"/>
</dbReference>
<name>A0A7S1KNU7_9EUKA</name>
<feature type="transmembrane region" description="Helical" evidence="1">
    <location>
        <begin position="304"/>
        <end position="321"/>
    </location>
</feature>
<evidence type="ECO:0000313" key="2">
    <source>
        <dbReference type="EMBL" id="CAD9079686.1"/>
    </source>
</evidence>
<feature type="transmembrane region" description="Helical" evidence="1">
    <location>
        <begin position="167"/>
        <end position="184"/>
    </location>
</feature>
<keyword evidence="1" id="KW-0812">Transmembrane</keyword>
<feature type="transmembrane region" description="Helical" evidence="1">
    <location>
        <begin position="433"/>
        <end position="456"/>
    </location>
</feature>
<keyword evidence="1" id="KW-1133">Transmembrane helix</keyword>
<feature type="transmembrane region" description="Helical" evidence="1">
    <location>
        <begin position="581"/>
        <end position="599"/>
    </location>
</feature>
<dbReference type="PANTHER" id="PTHR12646:SF1">
    <property type="match status" value="1"/>
</dbReference>
<organism evidence="2">
    <name type="scientific">Percolomonas cosmopolitus</name>
    <dbReference type="NCBI Taxonomy" id="63605"/>
    <lineage>
        <taxon>Eukaryota</taxon>
        <taxon>Discoba</taxon>
        <taxon>Heterolobosea</taxon>
        <taxon>Tetramitia</taxon>
        <taxon>Eutetramitia</taxon>
        <taxon>Percolomonadidae</taxon>
        <taxon>Percolomonas</taxon>
    </lineage>
</organism>
<sequence>MSSTTWRLLSLALLLTYLLTLSYRTFIISLNPHFFRDIDFHCYKQFGEIFLQEGKFSERVSRQEVSSETIQSSAAFTPAPFSLRNSSTWRLPPHHTQHSLVGPSRPSSLISTLLTLFIQKPVSAAYGYITAKHAAPLSSSIDSFLSLVQQQHVTLNYEYFLCDYGPMYYPATFILVYALLLSLSNFSPIRMQQFHAIGHYVNSLGAVLLFWEFYAPVMQVFQILCSFASQSIYMSGISAISNDLWSASLTILMLISIKYRHYVASSVLFSLGVGFKMNALLYGPALMVVYLVEMRLSLIKVVSHFFLIGMVQLALSAPFMLSNFSSYVHIAYNFSRHFDHIENIKWTFLGDSWRHEALFYKFLMMNTVVGMGLFLWCQYWWMAHLRRQASEARSQERKRAATKELQKARLFTMLGAHFVAFVFVRGLHIQFSLWVYFSLPFLIQCVFLDSSTDTLMPNGSTTGDSATTRSAKTSSSALFLLLKNAFTFLLITSFMLLYDFCISHPRRVLHVRAFPPMMQALMAGDFGSFISHLTGEDESLFGKLGTYIPYAELVQDKTLMQNTYYNLVGHFYLEGFDWTTIPGGFILFLLECVMLVFLFRHVKRNYAAARDASSSSNKMKVE</sequence>
<reference evidence="2" key="1">
    <citation type="submission" date="2021-01" db="EMBL/GenBank/DDBJ databases">
        <authorList>
            <person name="Corre E."/>
            <person name="Pelletier E."/>
            <person name="Niang G."/>
            <person name="Scheremetjew M."/>
            <person name="Finn R."/>
            <person name="Kale V."/>
            <person name="Holt S."/>
            <person name="Cochrane G."/>
            <person name="Meng A."/>
            <person name="Brown T."/>
            <person name="Cohen L."/>
        </authorList>
    </citation>
    <scope>NUCLEOTIDE SEQUENCE</scope>
    <source>
        <strain evidence="2">WS</strain>
    </source>
</reference>
<dbReference type="AlphaFoldDB" id="A0A7S1KNU7"/>
<dbReference type="InterPro" id="IPR007873">
    <property type="entry name" value="Glycosyltransferase_ALG3"/>
</dbReference>
<feature type="transmembrane region" description="Helical" evidence="1">
    <location>
        <begin position="244"/>
        <end position="262"/>
    </location>
</feature>
<dbReference type="EMBL" id="HBGD01003543">
    <property type="protein sequence ID" value="CAD9079686.1"/>
    <property type="molecule type" value="Transcribed_RNA"/>
</dbReference>
<gene>
    <name evidence="2" type="ORF">PCOS0759_LOCUS2926</name>
</gene>
<dbReference type="GO" id="GO:0052925">
    <property type="term" value="F:dol-P-Man:Man(5)GlcNAc(2)-PP-Dol alpha-1,3-mannosyltransferase activity"/>
    <property type="evidence" value="ECO:0007669"/>
    <property type="project" value="TreeGrafter"/>
</dbReference>
<accession>A0A7S1KNU7</accession>
<protein>
    <submittedName>
        <fullName evidence="2">Uncharacterized protein</fullName>
    </submittedName>
</protein>
<dbReference type="GO" id="GO:0005783">
    <property type="term" value="C:endoplasmic reticulum"/>
    <property type="evidence" value="ECO:0007669"/>
    <property type="project" value="TreeGrafter"/>
</dbReference>
<feature type="transmembrane region" description="Helical" evidence="1">
    <location>
        <begin position="268"/>
        <end position="292"/>
    </location>
</feature>